<organism evidence="2 3">
    <name type="scientific">Talaromyces islandicus</name>
    <name type="common">Penicillium islandicum</name>
    <dbReference type="NCBI Taxonomy" id="28573"/>
    <lineage>
        <taxon>Eukaryota</taxon>
        <taxon>Fungi</taxon>
        <taxon>Dikarya</taxon>
        <taxon>Ascomycota</taxon>
        <taxon>Pezizomycotina</taxon>
        <taxon>Eurotiomycetes</taxon>
        <taxon>Eurotiomycetidae</taxon>
        <taxon>Eurotiales</taxon>
        <taxon>Trichocomaceae</taxon>
        <taxon>Talaromyces</taxon>
        <taxon>Talaromyces sect. Islandici</taxon>
    </lineage>
</organism>
<sequence>MAVPEFKIRAATENDISQVHAIYSHYVANTVLTFMQTTPPLQSMLDKFKTNTESRRLPYLVAVDKSNDKTVLGFAYLSPFRGTMFSYGPTVELTIFLSPEYKQNGIGSYLLAELLSKVQSGGKEHVAQHRAVEHAGYNGHETHSEPMPIRNILACMALDPDGRDQGEGLRKWYEQRGFVERGRLKGAGLKKGKW</sequence>
<dbReference type="Pfam" id="PF00583">
    <property type="entry name" value="Acetyltransf_1"/>
    <property type="match status" value="1"/>
</dbReference>
<dbReference type="PROSITE" id="PS51186">
    <property type="entry name" value="GNAT"/>
    <property type="match status" value="1"/>
</dbReference>
<evidence type="ECO:0000313" key="2">
    <source>
        <dbReference type="EMBL" id="CRG86156.1"/>
    </source>
</evidence>
<feature type="domain" description="N-acetyltransferase" evidence="1">
    <location>
        <begin position="6"/>
        <end position="194"/>
    </location>
</feature>
<dbReference type="STRING" id="28573.A0A0U1LTQ6"/>
<reference evidence="2 3" key="1">
    <citation type="submission" date="2015-04" db="EMBL/GenBank/DDBJ databases">
        <authorList>
            <person name="Syromyatnikov M.Y."/>
            <person name="Popov V.N."/>
        </authorList>
    </citation>
    <scope>NUCLEOTIDE SEQUENCE [LARGE SCALE GENOMIC DNA]</scope>
    <source>
        <strain evidence="2">WF-38-12</strain>
    </source>
</reference>
<evidence type="ECO:0000259" key="1">
    <source>
        <dbReference type="PROSITE" id="PS51186"/>
    </source>
</evidence>
<dbReference type="CDD" id="cd04301">
    <property type="entry name" value="NAT_SF"/>
    <property type="match status" value="1"/>
</dbReference>
<dbReference type="GO" id="GO:0016747">
    <property type="term" value="F:acyltransferase activity, transferring groups other than amino-acyl groups"/>
    <property type="evidence" value="ECO:0007669"/>
    <property type="project" value="InterPro"/>
</dbReference>
<keyword evidence="3" id="KW-1185">Reference proteome</keyword>
<dbReference type="OrthoDB" id="2129362at2759"/>
<gene>
    <name evidence="2" type="ORF">PISL3812_03159</name>
</gene>
<dbReference type="SUPFAM" id="SSF55729">
    <property type="entry name" value="Acyl-CoA N-acyltransferases (Nat)"/>
    <property type="match status" value="1"/>
</dbReference>
<dbReference type="Gene3D" id="3.40.630.30">
    <property type="match status" value="1"/>
</dbReference>
<accession>A0A0U1LTQ6</accession>
<dbReference type="AlphaFoldDB" id="A0A0U1LTQ6"/>
<proteinExistence type="predicted"/>
<protein>
    <recommendedName>
        <fullName evidence="1">N-acetyltransferase domain-containing protein</fullName>
    </recommendedName>
</protein>
<dbReference type="Proteomes" id="UP000054383">
    <property type="component" value="Unassembled WGS sequence"/>
</dbReference>
<dbReference type="EMBL" id="CVMT01000002">
    <property type="protein sequence ID" value="CRG86156.1"/>
    <property type="molecule type" value="Genomic_DNA"/>
</dbReference>
<evidence type="ECO:0000313" key="3">
    <source>
        <dbReference type="Proteomes" id="UP000054383"/>
    </source>
</evidence>
<dbReference type="OMA" id="YMKWGFV"/>
<dbReference type="InterPro" id="IPR000182">
    <property type="entry name" value="GNAT_dom"/>
</dbReference>
<dbReference type="InterPro" id="IPR016181">
    <property type="entry name" value="Acyl_CoA_acyltransferase"/>
</dbReference>
<name>A0A0U1LTQ6_TALIS</name>